<dbReference type="RefSeq" id="WP_053417244.1">
    <property type="nucleotide sequence ID" value="NZ_LILB01000005.1"/>
</dbReference>
<dbReference type="GO" id="GO:0006571">
    <property type="term" value="P:tyrosine biosynthetic process"/>
    <property type="evidence" value="ECO:0007669"/>
    <property type="project" value="UniProtKB-UniPathway"/>
</dbReference>
<feature type="domain" description="Prephenate/arogenate dehydrogenase" evidence="11">
    <location>
        <begin position="3"/>
        <end position="291"/>
    </location>
</feature>
<dbReference type="Gene3D" id="3.40.50.720">
    <property type="entry name" value="NAD(P)-binding Rossmann-like Domain"/>
    <property type="match status" value="1"/>
</dbReference>
<keyword evidence="5" id="KW-0827">Tyrosine biosynthesis</keyword>
<evidence type="ECO:0000256" key="7">
    <source>
        <dbReference type="ARBA" id="ARBA00023002"/>
    </source>
</evidence>
<dbReference type="GO" id="GO:0070403">
    <property type="term" value="F:NAD+ binding"/>
    <property type="evidence" value="ECO:0007669"/>
    <property type="project" value="InterPro"/>
</dbReference>
<dbReference type="AlphaFoldDB" id="A0A0M0LDA5"/>
<keyword evidence="14" id="KW-1185">Reference proteome</keyword>
<dbReference type="FunFam" id="3.40.50.720:FF:000208">
    <property type="entry name" value="Prephenate dehydrogenase"/>
    <property type="match status" value="1"/>
</dbReference>
<keyword evidence="9" id="KW-0057">Aromatic amino acid biosynthesis</keyword>
<evidence type="ECO:0000256" key="5">
    <source>
        <dbReference type="ARBA" id="ARBA00022498"/>
    </source>
</evidence>
<gene>
    <name evidence="13" type="ORF">AMD00_11675</name>
</gene>
<comment type="pathway">
    <text evidence="1">Amino-acid biosynthesis; L-tyrosine biosynthesis; (4-hydroxyphenyl)pyruvate from prephenate (NAD(+) route): step 1/1.</text>
</comment>
<dbReference type="GO" id="GO:0004665">
    <property type="term" value="F:prephenate dehydrogenase (NADP+) activity"/>
    <property type="evidence" value="ECO:0007669"/>
    <property type="project" value="InterPro"/>
</dbReference>
<feature type="domain" description="ACT" evidence="12">
    <location>
        <begin position="296"/>
        <end position="366"/>
    </location>
</feature>
<dbReference type="InterPro" id="IPR008927">
    <property type="entry name" value="6-PGluconate_DH-like_C_sf"/>
</dbReference>
<reference evidence="14" key="1">
    <citation type="submission" date="2015-08" db="EMBL/GenBank/DDBJ databases">
        <title>Fjat-10028 dsm 16317.</title>
        <authorList>
            <person name="Liu B."/>
            <person name="Wang J."/>
            <person name="Zhu Y."/>
            <person name="Liu G."/>
            <person name="Chen Q."/>
            <person name="Chen Z."/>
            <person name="Lan J."/>
            <person name="Che J."/>
            <person name="Ge C."/>
            <person name="Shi H."/>
            <person name="Pan Z."/>
            <person name="Liu X."/>
        </authorList>
    </citation>
    <scope>NUCLEOTIDE SEQUENCE [LARGE SCALE GENOMIC DNA]</scope>
    <source>
        <strain evidence="14">DSM 16317</strain>
    </source>
</reference>
<evidence type="ECO:0000259" key="11">
    <source>
        <dbReference type="PROSITE" id="PS51176"/>
    </source>
</evidence>
<dbReference type="SUPFAM" id="SSF55021">
    <property type="entry name" value="ACT-like"/>
    <property type="match status" value="1"/>
</dbReference>
<dbReference type="Pfam" id="PF20463">
    <property type="entry name" value="PDH_C"/>
    <property type="match status" value="1"/>
</dbReference>
<dbReference type="Gene3D" id="3.30.70.260">
    <property type="match status" value="1"/>
</dbReference>
<keyword evidence="8" id="KW-0520">NAD</keyword>
<evidence type="ECO:0000256" key="10">
    <source>
        <dbReference type="ARBA" id="ARBA00049260"/>
    </source>
</evidence>
<evidence type="ECO:0000313" key="14">
    <source>
        <dbReference type="Proteomes" id="UP000036867"/>
    </source>
</evidence>
<accession>A0A0M0LDA5</accession>
<dbReference type="InterPro" id="IPR045865">
    <property type="entry name" value="ACT-like_dom_sf"/>
</dbReference>
<evidence type="ECO:0000313" key="13">
    <source>
        <dbReference type="EMBL" id="KOO49050.1"/>
    </source>
</evidence>
<evidence type="ECO:0000259" key="12">
    <source>
        <dbReference type="PROSITE" id="PS51671"/>
    </source>
</evidence>
<organism evidence="13 14">
    <name type="scientific">Viridibacillus arvi</name>
    <dbReference type="NCBI Taxonomy" id="263475"/>
    <lineage>
        <taxon>Bacteria</taxon>
        <taxon>Bacillati</taxon>
        <taxon>Bacillota</taxon>
        <taxon>Bacilli</taxon>
        <taxon>Bacillales</taxon>
        <taxon>Caryophanaceae</taxon>
        <taxon>Viridibacillus</taxon>
    </lineage>
</organism>
<dbReference type="InterPro" id="IPR036291">
    <property type="entry name" value="NAD(P)-bd_dom_sf"/>
</dbReference>
<dbReference type="InterPro" id="IPR002912">
    <property type="entry name" value="ACT_dom"/>
</dbReference>
<evidence type="ECO:0000256" key="6">
    <source>
        <dbReference type="ARBA" id="ARBA00022605"/>
    </source>
</evidence>
<dbReference type="OrthoDB" id="9802008at2"/>
<name>A0A0M0LDA5_9BACL</name>
<dbReference type="InterPro" id="IPR046826">
    <property type="entry name" value="PDH_N"/>
</dbReference>
<dbReference type="EC" id="1.3.1.12" evidence="3"/>
<dbReference type="STRING" id="263475.AMD00_11675"/>
<dbReference type="PANTHER" id="PTHR21363">
    <property type="entry name" value="PREPHENATE DEHYDROGENASE"/>
    <property type="match status" value="1"/>
</dbReference>
<dbReference type="InterPro" id="IPR003099">
    <property type="entry name" value="Prephen_DH"/>
</dbReference>
<dbReference type="FunFam" id="1.10.3660.10:FF:000003">
    <property type="entry name" value="Prephenate dehydrogenase"/>
    <property type="match status" value="1"/>
</dbReference>
<evidence type="ECO:0000256" key="2">
    <source>
        <dbReference type="ARBA" id="ARBA00007964"/>
    </source>
</evidence>
<dbReference type="NCBIfam" id="NF005107">
    <property type="entry name" value="PRK06545.1-5"/>
    <property type="match status" value="1"/>
</dbReference>
<evidence type="ECO:0000256" key="3">
    <source>
        <dbReference type="ARBA" id="ARBA00012068"/>
    </source>
</evidence>
<protein>
    <recommendedName>
        <fullName evidence="4">Prephenate dehydrogenase</fullName>
        <ecNumber evidence="3">1.3.1.12</ecNumber>
    </recommendedName>
</protein>
<dbReference type="PROSITE" id="PS51176">
    <property type="entry name" value="PDH_ADH"/>
    <property type="match status" value="1"/>
</dbReference>
<dbReference type="GeneID" id="301136755"/>
<dbReference type="SUPFAM" id="SSF48179">
    <property type="entry name" value="6-phosphogluconate dehydrogenase C-terminal domain-like"/>
    <property type="match status" value="1"/>
</dbReference>
<evidence type="ECO:0000256" key="1">
    <source>
        <dbReference type="ARBA" id="ARBA00005067"/>
    </source>
</evidence>
<dbReference type="Pfam" id="PF01842">
    <property type="entry name" value="ACT"/>
    <property type="match status" value="1"/>
</dbReference>
<evidence type="ECO:0000256" key="8">
    <source>
        <dbReference type="ARBA" id="ARBA00023027"/>
    </source>
</evidence>
<dbReference type="SUPFAM" id="SSF51735">
    <property type="entry name" value="NAD(P)-binding Rossmann-fold domains"/>
    <property type="match status" value="1"/>
</dbReference>
<dbReference type="CDD" id="cd04909">
    <property type="entry name" value="ACT_PDH-BS"/>
    <property type="match status" value="1"/>
</dbReference>
<sequence length="366" mass="40400">MKQTVLVVGLGLIGGSIALALQKSPNVRVVGFDANSDTLQSAKVLGVVQDVTKNPEETAKKVDVIIFATPVNATLEWMESLKSWELPTATIVTDTGSTKSLIMEKAYDLRENGITFIGGHPMAGSHKSGVLAAKPYLFENAYYMLTPLEGEDEEKINILQNLLEYTSAKLMRVSASEHDHMTSVVSHFPHIVAASLVHQLHAEGADNPITKMLAAGGFRDLTRIASSNPILWRDITMQNREQIAGQLADWQAEMKRVEDLLITGEATQIEDYFAKAKSVRDELPISSQGAMYMTYDLYVDVPDYPGSIAEITAYLAEEQISITNIRIVETREDVFGILVVSFQNADDRERAAACIQKRSPYEIYIS</sequence>
<comment type="caution">
    <text evidence="13">The sequence shown here is derived from an EMBL/GenBank/DDBJ whole genome shotgun (WGS) entry which is preliminary data.</text>
</comment>
<comment type="similarity">
    <text evidence="2">Belongs to the prephenate/arogenate dehydrogenase family.</text>
</comment>
<dbReference type="InterPro" id="IPR046825">
    <property type="entry name" value="PDH_C"/>
</dbReference>
<dbReference type="Proteomes" id="UP000036867">
    <property type="component" value="Unassembled WGS sequence"/>
</dbReference>
<dbReference type="PANTHER" id="PTHR21363:SF0">
    <property type="entry name" value="PREPHENATE DEHYDROGENASE [NADP(+)]"/>
    <property type="match status" value="1"/>
</dbReference>
<comment type="catalytic activity">
    <reaction evidence="10">
        <text>prephenate + NAD(+) = 3-(4-hydroxyphenyl)pyruvate + CO2 + NADH</text>
        <dbReference type="Rhea" id="RHEA:13869"/>
        <dbReference type="ChEBI" id="CHEBI:16526"/>
        <dbReference type="ChEBI" id="CHEBI:29934"/>
        <dbReference type="ChEBI" id="CHEBI:36242"/>
        <dbReference type="ChEBI" id="CHEBI:57540"/>
        <dbReference type="ChEBI" id="CHEBI:57945"/>
        <dbReference type="EC" id="1.3.1.12"/>
    </reaction>
</comment>
<keyword evidence="7" id="KW-0560">Oxidoreductase</keyword>
<dbReference type="InterPro" id="IPR050812">
    <property type="entry name" value="Preph/Arog_dehydrog"/>
</dbReference>
<evidence type="ECO:0000256" key="9">
    <source>
        <dbReference type="ARBA" id="ARBA00023141"/>
    </source>
</evidence>
<keyword evidence="6" id="KW-0028">Amino-acid biosynthesis</keyword>
<dbReference type="Gene3D" id="1.10.3660.10">
    <property type="entry name" value="6-phosphogluconate dehydrogenase C-terminal like domain"/>
    <property type="match status" value="1"/>
</dbReference>
<dbReference type="UniPathway" id="UPA00122">
    <property type="reaction ID" value="UER00961"/>
</dbReference>
<dbReference type="PROSITE" id="PS51671">
    <property type="entry name" value="ACT"/>
    <property type="match status" value="1"/>
</dbReference>
<evidence type="ECO:0000256" key="4">
    <source>
        <dbReference type="ARBA" id="ARBA00016891"/>
    </source>
</evidence>
<dbReference type="GO" id="GO:0008977">
    <property type="term" value="F:prephenate dehydrogenase (NAD+) activity"/>
    <property type="evidence" value="ECO:0007669"/>
    <property type="project" value="UniProtKB-EC"/>
</dbReference>
<proteinExistence type="inferred from homology"/>
<dbReference type="Pfam" id="PF02153">
    <property type="entry name" value="PDH_N"/>
    <property type="match status" value="1"/>
</dbReference>
<dbReference type="PATRIC" id="fig|263475.3.peg.3576"/>
<dbReference type="EMBL" id="LILB01000005">
    <property type="protein sequence ID" value="KOO49050.1"/>
    <property type="molecule type" value="Genomic_DNA"/>
</dbReference>